<gene>
    <name evidence="2" type="ORF">F1189_11475</name>
</gene>
<dbReference type="OrthoDB" id="8235148at2"/>
<name>A0A5M6IV19_9PROT</name>
<keyword evidence="3" id="KW-1185">Reference proteome</keyword>
<protein>
    <submittedName>
        <fullName evidence="2">Uncharacterized protein</fullName>
    </submittedName>
</protein>
<evidence type="ECO:0000256" key="1">
    <source>
        <dbReference type="SAM" id="SignalP"/>
    </source>
</evidence>
<dbReference type="Proteomes" id="UP000325255">
    <property type="component" value="Unassembled WGS sequence"/>
</dbReference>
<evidence type="ECO:0000313" key="2">
    <source>
        <dbReference type="EMBL" id="KAA5612071.1"/>
    </source>
</evidence>
<dbReference type="RefSeq" id="WP_150040887.1">
    <property type="nucleotide sequence ID" value="NZ_OW485601.1"/>
</dbReference>
<evidence type="ECO:0000313" key="3">
    <source>
        <dbReference type="Proteomes" id="UP000325255"/>
    </source>
</evidence>
<keyword evidence="1" id="KW-0732">Signal</keyword>
<dbReference type="AlphaFoldDB" id="A0A5M6IV19"/>
<sequence length="108" mass="11916">MIRLLVVLVLCAVPAAQARPPENPDPELAPWYNSLRQPGTGISCCSIADCRPVDYRVVQDRYEAFIAGAWRAVPPDRVLHREDNPTGRAVVCWTPTAGIMCFVKGPEI</sequence>
<organism evidence="2 3">
    <name type="scientific">Rhodovastum atsumiense</name>
    <dbReference type="NCBI Taxonomy" id="504468"/>
    <lineage>
        <taxon>Bacteria</taxon>
        <taxon>Pseudomonadati</taxon>
        <taxon>Pseudomonadota</taxon>
        <taxon>Alphaproteobacteria</taxon>
        <taxon>Acetobacterales</taxon>
        <taxon>Acetobacteraceae</taxon>
        <taxon>Rhodovastum</taxon>
    </lineage>
</organism>
<comment type="caution">
    <text evidence="2">The sequence shown here is derived from an EMBL/GenBank/DDBJ whole genome shotgun (WGS) entry which is preliminary data.</text>
</comment>
<reference evidence="2 3" key="1">
    <citation type="submission" date="2019-09" db="EMBL/GenBank/DDBJ databases">
        <title>Genome sequence of Rhodovastum atsumiense, a diverse member of the Acetobacteraceae family of non-sulfur purple photosynthetic bacteria.</title>
        <authorList>
            <person name="Meyer T."/>
            <person name="Kyndt J."/>
        </authorList>
    </citation>
    <scope>NUCLEOTIDE SEQUENCE [LARGE SCALE GENOMIC DNA]</scope>
    <source>
        <strain evidence="2 3">DSM 21279</strain>
    </source>
</reference>
<feature type="signal peptide" evidence="1">
    <location>
        <begin position="1"/>
        <end position="18"/>
    </location>
</feature>
<accession>A0A5M6IV19</accession>
<feature type="chain" id="PRO_5024339050" evidence="1">
    <location>
        <begin position="19"/>
        <end position="108"/>
    </location>
</feature>
<dbReference type="EMBL" id="VWPK01000015">
    <property type="protein sequence ID" value="KAA5612071.1"/>
    <property type="molecule type" value="Genomic_DNA"/>
</dbReference>
<proteinExistence type="predicted"/>